<keyword evidence="2" id="KW-1185">Reference proteome</keyword>
<reference evidence="1 2" key="1">
    <citation type="submission" date="2007-06" db="EMBL/GenBank/DDBJ databases">
        <authorList>
            <person name="Shimkets L."/>
            <person name="Ferriera S."/>
            <person name="Johnson J."/>
            <person name="Kravitz S."/>
            <person name="Beeson K."/>
            <person name="Sutton G."/>
            <person name="Rogers Y.-H."/>
            <person name="Friedman R."/>
            <person name="Frazier M."/>
            <person name="Venter J.C."/>
        </authorList>
    </citation>
    <scope>NUCLEOTIDE SEQUENCE [LARGE SCALE GENOMIC DNA]</scope>
    <source>
        <strain evidence="1 2">SIR-1</strain>
    </source>
</reference>
<sequence length="138" mass="15731">MEDGLLDAVYAIRDTYALDGSGGHKQVWIHDITELKTLKATARKHLADINSNDPRIAELDDYVIMPVGMNRLIRGAMTAVVWMVGKEKFPIEFQESIPAGIDRALELFEKWGVPEPPIPSNYRFPLEHEATYVDFRKF</sequence>
<dbReference type="EMBL" id="ABCS01000020">
    <property type="protein sequence ID" value="EDM79312.1"/>
    <property type="molecule type" value="Genomic_DNA"/>
</dbReference>
<dbReference type="AlphaFoldDB" id="A6G3Y9"/>
<dbReference type="RefSeq" id="WP_006971438.1">
    <property type="nucleotide sequence ID" value="NZ_ABCS01000020.1"/>
</dbReference>
<evidence type="ECO:0000313" key="1">
    <source>
        <dbReference type="EMBL" id="EDM79312.1"/>
    </source>
</evidence>
<proteinExistence type="predicted"/>
<name>A6G3Y9_9BACT</name>
<organism evidence="1 2">
    <name type="scientific">Plesiocystis pacifica SIR-1</name>
    <dbReference type="NCBI Taxonomy" id="391625"/>
    <lineage>
        <taxon>Bacteria</taxon>
        <taxon>Pseudomonadati</taxon>
        <taxon>Myxococcota</taxon>
        <taxon>Polyangia</taxon>
        <taxon>Nannocystales</taxon>
        <taxon>Nannocystaceae</taxon>
        <taxon>Plesiocystis</taxon>
    </lineage>
</organism>
<dbReference type="Proteomes" id="UP000005801">
    <property type="component" value="Unassembled WGS sequence"/>
</dbReference>
<accession>A6G3Y9</accession>
<gene>
    <name evidence="1" type="ORF">PPSIR1_02126</name>
</gene>
<comment type="caution">
    <text evidence="1">The sequence shown here is derived from an EMBL/GenBank/DDBJ whole genome shotgun (WGS) entry which is preliminary data.</text>
</comment>
<evidence type="ECO:0000313" key="2">
    <source>
        <dbReference type="Proteomes" id="UP000005801"/>
    </source>
</evidence>
<protein>
    <submittedName>
        <fullName evidence="1">Uncharacterized protein</fullName>
    </submittedName>
</protein>